<feature type="compositionally biased region" description="Polar residues" evidence="1">
    <location>
        <begin position="467"/>
        <end position="476"/>
    </location>
</feature>
<feature type="compositionally biased region" description="Basic residues" evidence="1">
    <location>
        <begin position="57"/>
        <end position="93"/>
    </location>
</feature>
<comment type="caution">
    <text evidence="2">The sequence shown here is derived from an EMBL/GenBank/DDBJ whole genome shotgun (WGS) entry which is preliminary data.</text>
</comment>
<dbReference type="PANTHER" id="PTHR46010">
    <property type="entry name" value="PROTEIN IWS1 HOMOLOG"/>
    <property type="match status" value="1"/>
</dbReference>
<reference evidence="3" key="1">
    <citation type="journal article" date="2023" name="Commun. Biol.">
        <title>Genome analysis of Parmales, the sister group of diatoms, reveals the evolutionary specialization of diatoms from phago-mixotrophs to photoautotrophs.</title>
        <authorList>
            <person name="Ban H."/>
            <person name="Sato S."/>
            <person name="Yoshikawa S."/>
            <person name="Yamada K."/>
            <person name="Nakamura Y."/>
            <person name="Ichinomiya M."/>
            <person name="Sato N."/>
            <person name="Blanc-Mathieu R."/>
            <person name="Endo H."/>
            <person name="Kuwata A."/>
            <person name="Ogata H."/>
        </authorList>
    </citation>
    <scope>NUCLEOTIDE SEQUENCE [LARGE SCALE GENOMIC DNA]</scope>
</reference>
<dbReference type="Gene3D" id="1.20.930.10">
    <property type="entry name" value="Conserved domain common to transcription factors TFIIS, elongin A, CRSP70"/>
    <property type="match status" value="1"/>
</dbReference>
<keyword evidence="3" id="KW-1185">Reference proteome</keyword>
<feature type="compositionally biased region" description="Acidic residues" evidence="1">
    <location>
        <begin position="128"/>
        <end position="141"/>
    </location>
</feature>
<organism evidence="2 3">
    <name type="scientific">Triparma columacea</name>
    <dbReference type="NCBI Taxonomy" id="722753"/>
    <lineage>
        <taxon>Eukaryota</taxon>
        <taxon>Sar</taxon>
        <taxon>Stramenopiles</taxon>
        <taxon>Ochrophyta</taxon>
        <taxon>Bolidophyceae</taxon>
        <taxon>Parmales</taxon>
        <taxon>Triparmaceae</taxon>
        <taxon>Triparma</taxon>
    </lineage>
</organism>
<feature type="compositionally biased region" description="Basic and acidic residues" evidence="1">
    <location>
        <begin position="142"/>
        <end position="156"/>
    </location>
</feature>
<feature type="region of interest" description="Disordered" evidence="1">
    <location>
        <begin position="463"/>
        <end position="484"/>
    </location>
</feature>
<dbReference type="EMBL" id="BRYA01000069">
    <property type="protein sequence ID" value="GMI36910.1"/>
    <property type="molecule type" value="Genomic_DNA"/>
</dbReference>
<dbReference type="OrthoDB" id="21124at2759"/>
<evidence type="ECO:0000313" key="3">
    <source>
        <dbReference type="Proteomes" id="UP001165065"/>
    </source>
</evidence>
<dbReference type="InterPro" id="IPR051037">
    <property type="entry name" value="RNAPII_TF_IWS1"/>
</dbReference>
<proteinExistence type="predicted"/>
<protein>
    <recommendedName>
        <fullName evidence="4">TFIIS N-terminal domain-containing protein</fullName>
    </recommendedName>
</protein>
<feature type="compositionally biased region" description="Basic and acidic residues" evidence="1">
    <location>
        <begin position="94"/>
        <end position="109"/>
    </location>
</feature>
<sequence>MTDQIKMRTAADIWSDESGDDYDTDEELAKVTSSTTSRLKKKGEVAAPLDPEEEKLKMKKKMERAAEKKRKKEEKAARKAQRKKEKRLKREQRKKAESETGQPKDKKAGYESGDSYDSGDNLVRNVDDDNFLDLDDDDEDLLKEYNEDQNFNDERGVSSSKAKKGKKRSAGGGEKLSGARASDMDNPVMQAMSRMKRQKVKEKSVEELEQSAIEFVTLMDTIADTDEKSNSEGKPGVEKLKMMRRVTDTMANTQLMRPLLDYDVLKRVYRWIKPVKGKLGSVTIRKELLTAVGKMTGENGVAPGDLKRSNLGKMTMALYNHPAETKEMKLLLRKLIDQWSRPIFRKSGNYRDLEDAEQERRMVGFRPKAMGAAKAGGKTGGKGNENVKNSGEVGNVLTSGMRKANKEGEIKSARVSIPFSKGFSYTVRPGDKIVNETEIYMAGTRVKQGGTAEKLSKIMMEKAKPTVKNQRSQNISVEGRAVKN</sequence>
<evidence type="ECO:0008006" key="4">
    <source>
        <dbReference type="Google" id="ProtNLM"/>
    </source>
</evidence>
<dbReference type="GO" id="GO:0005634">
    <property type="term" value="C:nucleus"/>
    <property type="evidence" value="ECO:0007669"/>
    <property type="project" value="TreeGrafter"/>
</dbReference>
<dbReference type="GO" id="GO:0016973">
    <property type="term" value="P:poly(A)+ mRNA export from nucleus"/>
    <property type="evidence" value="ECO:0007669"/>
    <property type="project" value="TreeGrafter"/>
</dbReference>
<dbReference type="Proteomes" id="UP001165065">
    <property type="component" value="Unassembled WGS sequence"/>
</dbReference>
<evidence type="ECO:0000313" key="2">
    <source>
        <dbReference type="EMBL" id="GMI36910.1"/>
    </source>
</evidence>
<accession>A0A9W7L7Y8</accession>
<feature type="compositionally biased region" description="Acidic residues" evidence="1">
    <location>
        <begin position="14"/>
        <end position="26"/>
    </location>
</feature>
<dbReference type="PANTHER" id="PTHR46010:SF1">
    <property type="entry name" value="PROTEIN IWS1 HOMOLOG"/>
    <property type="match status" value="1"/>
</dbReference>
<dbReference type="AlphaFoldDB" id="A0A9W7L7Y8"/>
<gene>
    <name evidence="2" type="ORF">TrCOL_g7016</name>
</gene>
<dbReference type="InterPro" id="IPR035441">
    <property type="entry name" value="TFIIS/LEDGF_dom_sf"/>
</dbReference>
<feature type="region of interest" description="Disordered" evidence="1">
    <location>
        <begin position="370"/>
        <end position="393"/>
    </location>
</feature>
<feature type="region of interest" description="Disordered" evidence="1">
    <location>
        <begin position="1"/>
        <end position="185"/>
    </location>
</feature>
<evidence type="ECO:0000256" key="1">
    <source>
        <dbReference type="SAM" id="MobiDB-lite"/>
    </source>
</evidence>
<name>A0A9W7L7Y8_9STRA</name>